<dbReference type="SUPFAM" id="SSF50974">
    <property type="entry name" value="Nitrous oxide reductase, N-terminal domain"/>
    <property type="match status" value="1"/>
</dbReference>
<dbReference type="AlphaFoldDB" id="A0A1G8L736"/>
<evidence type="ECO:0000256" key="1">
    <source>
        <dbReference type="SAM" id="SignalP"/>
    </source>
</evidence>
<protein>
    <recommendedName>
        <fullName evidence="4">40-residue YVTN family beta-propeller repeat-containing protein</fullName>
    </recommendedName>
</protein>
<dbReference type="STRING" id="633440.SAMN05421869_1063"/>
<dbReference type="InterPro" id="IPR015943">
    <property type="entry name" value="WD40/YVTN_repeat-like_dom_sf"/>
</dbReference>
<reference evidence="2 3" key="1">
    <citation type="submission" date="2016-10" db="EMBL/GenBank/DDBJ databases">
        <authorList>
            <person name="de Groot N.N."/>
        </authorList>
    </citation>
    <scope>NUCLEOTIDE SEQUENCE [LARGE SCALE GENOMIC DNA]</scope>
    <source>
        <strain evidence="2 3">CGMCC 4.6533</strain>
    </source>
</reference>
<feature type="signal peptide" evidence="1">
    <location>
        <begin position="1"/>
        <end position="29"/>
    </location>
</feature>
<evidence type="ECO:0008006" key="4">
    <source>
        <dbReference type="Google" id="ProtNLM"/>
    </source>
</evidence>
<keyword evidence="1" id="KW-0732">Signal</keyword>
<dbReference type="EMBL" id="FNDJ01000006">
    <property type="protein sequence ID" value="SDI51050.1"/>
    <property type="molecule type" value="Genomic_DNA"/>
</dbReference>
<dbReference type="Gene3D" id="2.130.10.10">
    <property type="entry name" value="YVTN repeat-like/Quinoprotein amine dehydrogenase"/>
    <property type="match status" value="2"/>
</dbReference>
<dbReference type="InterPro" id="IPR011045">
    <property type="entry name" value="N2O_reductase_N"/>
</dbReference>
<feature type="chain" id="PRO_5039323763" description="40-residue YVTN family beta-propeller repeat-containing protein" evidence="1">
    <location>
        <begin position="30"/>
        <end position="544"/>
    </location>
</feature>
<evidence type="ECO:0000313" key="2">
    <source>
        <dbReference type="EMBL" id="SDI51050.1"/>
    </source>
</evidence>
<name>A0A1G8L736_9ACTN</name>
<sequence>MRPLPSGPARAGASLISRLIALSSALAIAAGLTVAVAPAASAADSMVYLDGMKDARDVAAAGGKVFVAGDDEIIVTDSRGTITDTISDLPGAAGLAVTPDNKRAFVALSGAQQVLELDTDSLAVIRRIDVAPYPCPWNLTLSDNRLWVGYGCGNTFNGGVFGLDLSAAAPVPVPVVANIYNAPLVAAAGGTLAVGETGLSACDLMVYDVNGTTPVRRGVINGFDNSLVIYDLVITSDGSTVILNNLDGWDTTSLTKAFSFPGGAGSVAISPDGAHLAATGTTGYDITMFDMGTRAQTYRIFASYASPVIGTLAFSGVDVFTVLEEVTSQRRLRLWRAEGATLPGSTLKLSAPPTGTALVPLTATGTLTLADGSAPGPQPLVVTRKLPDGTSTTIPGVTTAADGTYTFTDTPPVSGTITYDVFWNGNADFRWSRTSAAVTAARHPSSITLSGPKTGTVGKQLSFSGVLDAGDQTPPSGALLVVYLTVSDGNLEFVGTVNTNSDGSFAFVDTPAVGGEHVYEVRWDGTNVFEYTRGTHNVTVRGRP</sequence>
<accession>A0A1G8L736</accession>
<organism evidence="2 3">
    <name type="scientific">Nonomuraea jiangxiensis</name>
    <dbReference type="NCBI Taxonomy" id="633440"/>
    <lineage>
        <taxon>Bacteria</taxon>
        <taxon>Bacillati</taxon>
        <taxon>Actinomycetota</taxon>
        <taxon>Actinomycetes</taxon>
        <taxon>Streptosporangiales</taxon>
        <taxon>Streptosporangiaceae</taxon>
        <taxon>Nonomuraea</taxon>
    </lineage>
</organism>
<gene>
    <name evidence="2" type="ORF">SAMN05421869_1063</name>
</gene>
<dbReference type="SUPFAM" id="SSF82171">
    <property type="entry name" value="DPP6 N-terminal domain-like"/>
    <property type="match status" value="1"/>
</dbReference>
<evidence type="ECO:0000313" key="3">
    <source>
        <dbReference type="Proteomes" id="UP000199202"/>
    </source>
</evidence>
<dbReference type="Proteomes" id="UP000199202">
    <property type="component" value="Unassembled WGS sequence"/>
</dbReference>
<proteinExistence type="predicted"/>
<keyword evidence="3" id="KW-1185">Reference proteome</keyword>